<feature type="coiled-coil region" evidence="5">
    <location>
        <begin position="211"/>
        <end position="241"/>
    </location>
</feature>
<keyword evidence="9" id="KW-1185">Reference proteome</keyword>
<evidence type="ECO:0000256" key="2">
    <source>
        <dbReference type="ARBA" id="ARBA00020110"/>
    </source>
</evidence>
<dbReference type="SUPFAM" id="SSF64518">
    <property type="entry name" value="Phase 1 flagellin"/>
    <property type="match status" value="1"/>
</dbReference>
<comment type="subcellular location">
    <subcellularLocation>
        <location evidence="4">Secreted</location>
    </subcellularLocation>
    <subcellularLocation>
        <location evidence="4">Bacterial flagellum</location>
    </subcellularLocation>
</comment>
<feature type="domain" description="Flagellin C-terminal" evidence="7">
    <location>
        <begin position="190"/>
        <end position="276"/>
    </location>
</feature>
<comment type="caution">
    <text evidence="8">The sequence shown here is derived from an EMBL/GenBank/DDBJ whole genome shotgun (WGS) entry which is preliminary data.</text>
</comment>
<dbReference type="InterPro" id="IPR001492">
    <property type="entry name" value="Flagellin"/>
</dbReference>
<reference evidence="8 9" key="1">
    <citation type="submission" date="2024-11" db="EMBL/GenBank/DDBJ databases">
        <authorList>
            <person name="Heng Y.C."/>
            <person name="Lim A.C.H."/>
            <person name="Lee J.K.Y."/>
            <person name="Kittelmann S."/>
        </authorList>
    </citation>
    <scope>NUCLEOTIDE SEQUENCE [LARGE SCALE GENOMIC DNA]</scope>
    <source>
        <strain evidence="8 9">WILCCON 0114</strain>
    </source>
</reference>
<proteinExistence type="inferred from homology"/>
<dbReference type="Proteomes" id="UP001623592">
    <property type="component" value="Unassembled WGS sequence"/>
</dbReference>
<feature type="domain" description="Flagellin N-terminal" evidence="6">
    <location>
        <begin position="3"/>
        <end position="139"/>
    </location>
</feature>
<organism evidence="8 9">
    <name type="scientific">Clostridium neuense</name>
    <dbReference type="NCBI Taxonomy" id="1728934"/>
    <lineage>
        <taxon>Bacteria</taxon>
        <taxon>Bacillati</taxon>
        <taxon>Bacillota</taxon>
        <taxon>Clostridia</taxon>
        <taxon>Eubacteriales</taxon>
        <taxon>Clostridiaceae</taxon>
        <taxon>Clostridium</taxon>
    </lineage>
</organism>
<evidence type="ECO:0000256" key="3">
    <source>
        <dbReference type="ARBA" id="ARBA00023143"/>
    </source>
</evidence>
<gene>
    <name evidence="8" type="ORF">ACJDT4_00015</name>
</gene>
<evidence type="ECO:0000313" key="9">
    <source>
        <dbReference type="Proteomes" id="UP001623592"/>
    </source>
</evidence>
<evidence type="ECO:0000259" key="6">
    <source>
        <dbReference type="Pfam" id="PF00669"/>
    </source>
</evidence>
<comment type="function">
    <text evidence="4">Flagellin is the subunit protein which polymerizes to form the filaments of bacterial flagella.</text>
</comment>
<keyword evidence="5" id="KW-0175">Coiled coil</keyword>
<evidence type="ECO:0000256" key="1">
    <source>
        <dbReference type="ARBA" id="ARBA00005709"/>
    </source>
</evidence>
<evidence type="ECO:0000256" key="4">
    <source>
        <dbReference type="RuleBase" id="RU362073"/>
    </source>
</evidence>
<dbReference type="InterPro" id="IPR046358">
    <property type="entry name" value="Flagellin_C"/>
</dbReference>
<keyword evidence="8" id="KW-0966">Cell projection</keyword>
<keyword evidence="8" id="KW-0282">Flagellum</keyword>
<dbReference type="Pfam" id="PF00700">
    <property type="entry name" value="Flagellin_C"/>
    <property type="match status" value="1"/>
</dbReference>
<evidence type="ECO:0000313" key="8">
    <source>
        <dbReference type="EMBL" id="MFL0248788.1"/>
    </source>
</evidence>
<dbReference type="Gene3D" id="2.170.280.10">
    <property type="entry name" value="f41 fragment of flagellin, middle domain"/>
    <property type="match status" value="1"/>
</dbReference>
<protein>
    <recommendedName>
        <fullName evidence="2 4">Flagellin</fullName>
    </recommendedName>
</protein>
<keyword evidence="8" id="KW-0969">Cilium</keyword>
<evidence type="ECO:0000256" key="5">
    <source>
        <dbReference type="SAM" id="Coils"/>
    </source>
</evidence>
<dbReference type="PRINTS" id="PR00207">
    <property type="entry name" value="FLAGELLIN"/>
</dbReference>
<sequence>MIIGHNLIADKALHYLNINERHMQNAMLRLSSGKRINSAADDAAGLTISEHMQAQINSLEMAARNSQDTISMLNTAEGGLSETQSILQRMNELATQAANDTNSTLDRSSINSELLQLEAEITHISKSTNFNGINLLDSSGNLSFQVGASSSSYDSLGLDFSPFNMGSVLTSITDGSSLNVNNFDSARASMSMIQKAIDSVSSARSIIGAYENCLNFDIDNLNNEANNLTEAEARITDADMAKEMMEYCKYNILQQAGQAMLSQALHHDSNSILKLLDSL</sequence>
<dbReference type="Gene3D" id="1.20.1330.10">
    <property type="entry name" value="f41 fragment of flagellin, N-terminal domain"/>
    <property type="match status" value="2"/>
</dbReference>
<dbReference type="Pfam" id="PF00669">
    <property type="entry name" value="Flagellin_N"/>
    <property type="match status" value="1"/>
</dbReference>
<name>A0ABW8T8G4_9CLOT</name>
<dbReference type="PANTHER" id="PTHR42792">
    <property type="entry name" value="FLAGELLIN"/>
    <property type="match status" value="1"/>
</dbReference>
<keyword evidence="3 4" id="KW-0975">Bacterial flagellum</keyword>
<comment type="similarity">
    <text evidence="1 4">Belongs to the bacterial flagellin family.</text>
</comment>
<dbReference type="EMBL" id="JBJIAA010000001">
    <property type="protein sequence ID" value="MFL0248788.1"/>
    <property type="molecule type" value="Genomic_DNA"/>
</dbReference>
<dbReference type="Gene3D" id="6.10.10.10">
    <property type="entry name" value="Flagellar export chaperone, C-terminal domain"/>
    <property type="match status" value="1"/>
</dbReference>
<dbReference type="InterPro" id="IPR042187">
    <property type="entry name" value="Flagellin_C_sub2"/>
</dbReference>
<dbReference type="RefSeq" id="WP_406785471.1">
    <property type="nucleotide sequence ID" value="NZ_JBJIAA010000001.1"/>
</dbReference>
<keyword evidence="4" id="KW-0964">Secreted</keyword>
<dbReference type="PANTHER" id="PTHR42792:SF2">
    <property type="entry name" value="FLAGELLIN"/>
    <property type="match status" value="1"/>
</dbReference>
<accession>A0ABW8T8G4</accession>
<dbReference type="InterPro" id="IPR001029">
    <property type="entry name" value="Flagellin_N"/>
</dbReference>
<evidence type="ECO:0000259" key="7">
    <source>
        <dbReference type="Pfam" id="PF00700"/>
    </source>
</evidence>